<evidence type="ECO:0000313" key="3">
    <source>
        <dbReference type="Proteomes" id="UP000249166"/>
    </source>
</evidence>
<dbReference type="AlphaFoldDB" id="A0A328HFA0"/>
<gene>
    <name evidence="2" type="ORF">DBZ45_18190</name>
</gene>
<feature type="region of interest" description="Disordered" evidence="1">
    <location>
        <begin position="54"/>
        <end position="156"/>
    </location>
</feature>
<reference evidence="2 3" key="1">
    <citation type="submission" date="2018-04" db="EMBL/GenBank/DDBJ databases">
        <title>Bacteria isolated from cave deposits of Manipur.</title>
        <authorList>
            <person name="Sahoo D."/>
            <person name="Sarangthem I."/>
            <person name="Nandeibam J."/>
        </authorList>
    </citation>
    <scope>NUCLEOTIDE SEQUENCE [LARGE SCALE GENOMIC DNA]</scope>
    <source>
        <strain evidence="3">mrc11</strain>
    </source>
</reference>
<dbReference type="Proteomes" id="UP000249166">
    <property type="component" value="Unassembled WGS sequence"/>
</dbReference>
<name>A0A328HFA0_ARTGO</name>
<evidence type="ECO:0000256" key="1">
    <source>
        <dbReference type="SAM" id="MobiDB-lite"/>
    </source>
</evidence>
<evidence type="ECO:0000313" key="2">
    <source>
        <dbReference type="EMBL" id="RAM36075.1"/>
    </source>
</evidence>
<protein>
    <submittedName>
        <fullName evidence="2">Uncharacterized protein</fullName>
    </submittedName>
</protein>
<accession>A0A328HFA0</accession>
<organism evidence="2 3">
    <name type="scientific">Arthrobacter globiformis</name>
    <dbReference type="NCBI Taxonomy" id="1665"/>
    <lineage>
        <taxon>Bacteria</taxon>
        <taxon>Bacillati</taxon>
        <taxon>Actinomycetota</taxon>
        <taxon>Actinomycetes</taxon>
        <taxon>Micrococcales</taxon>
        <taxon>Micrococcaceae</taxon>
        <taxon>Arthrobacter</taxon>
    </lineage>
</organism>
<proteinExistence type="predicted"/>
<sequence>MAGLSGRCLLTITQGLLGAVSEYCLGRRDAADGGAAAAVVVGAVVDGDEADELAGDAADAGAAGEAAPLVVAGEPLEADPDPDGTGEAAPEAAGDAVPEASEVVPDASGAGPGVQAARADRPAPAISSRATARRLGRSPGRATAGRASAEGSEEQL</sequence>
<feature type="compositionally biased region" description="Low complexity" evidence="1">
    <location>
        <begin position="55"/>
        <end position="74"/>
    </location>
</feature>
<comment type="caution">
    <text evidence="2">The sequence shown here is derived from an EMBL/GenBank/DDBJ whole genome shotgun (WGS) entry which is preliminary data.</text>
</comment>
<dbReference type="EMBL" id="QLNP01000098">
    <property type="protein sequence ID" value="RAM36075.1"/>
    <property type="molecule type" value="Genomic_DNA"/>
</dbReference>